<sequence length="1128" mass="127942">MATGLEALGAASAVVQLIAFAGSLVSLSFKIYDGIPTPENELEEYSNKMMEAARRVQSRGAQVPQGTQVGKKLSNVSQECIDTASKLKKEAQTLTKRYKNGKGRIIKAVYSAFRTESHKTKLNQLNESLKKCKELMETELLLKICDQDTAIAQQQSQGFRSLEVDVQNLILKIAEGYTRVEQMVSIEAQATRDAINTHVTSELKALEIKKISDNQRQRLLKSLKPEEIRERYNSVLPSSDACFERVFASYERVCRNDPGYKAWKGYKHTLGHDSDGDSDEDSEDYSEEYSDEDSDEARTNEGVDEDGDENSDENSDDYSDDYSDEDSDEARNNDEVDEIDLIWDCFSTWLQSDDKLFWIRGKPGSGKSTLIKFVLENDNTKRLLHSRRSNTKILSHFFWKIGNEPQNSIRGLLCSLLYDLLSEDDDAMDKVLTTFKFSGSKDFYKEWSSQEAEKVLLYLLDVSAHPPCIFVDGLDEVSDKDGYRALFSVVQRLMTCQGVKVCVSSRPETELVKRLERIGAQSLRLEDLTKPEMVVYLRQEFEKLPQDQFASLPLEKFTETLLAKAQGVFLWLALATKSVTDGILIGDDQEFVSKRLEELPEELESLYRTMWERLNGNNRVYRETAARYFRFVIADGWVIRQTTKDGDFCFMTQPNLVQLSLAIKVEDHFVFPTKDNEKTLSELNTLCNATECDIRTRCAGMLQVGRQCGFIDNGVALPEAIRPLTRPVQFIHRTAHDFLVDTEYGLSILNYRSNETTLMDEALKLLKCRLNLASTYYRQFKVVSESTLALDDCNRLNNTRVNPEVILTILGAIKGLYEDGALTFGYGIWKLIPTFPCIAAYFLANFDDFIISSFMTTPSPKLATNSLQELALASQHFRMSKTPAGIIRGLIELGGEAHVAKRSILSLEVPGHEIRTTQHTTAFESLLGGAINTPRLGDRYNHIRLFLGVVESLVQTCPDLHRRVVLFLGDRIGLLYGEPCWRHVWVAVEVDLQFLIDRLLAIADLENIPAELTSRTRELAASFTRPYVRARHIVRRRGKDLGTYCYRILNQESCLDIVESLGYREKRREAVKALEGVLDAMHGTIDSSTHPESSFPSECFKEVSIEEEMDMLIQEGIGLYREEDINIG</sequence>
<feature type="domain" description="Nephrocystin 3-like N-terminal" evidence="3">
    <location>
        <begin position="346"/>
        <end position="506"/>
    </location>
</feature>
<accession>A0A8H6D1F3</accession>
<dbReference type="Pfam" id="PF24883">
    <property type="entry name" value="NPHP3_N"/>
    <property type="match status" value="1"/>
</dbReference>
<evidence type="ECO:0000256" key="2">
    <source>
        <dbReference type="SAM" id="MobiDB-lite"/>
    </source>
</evidence>
<dbReference type="Pfam" id="PF25053">
    <property type="entry name" value="DUF7791"/>
    <property type="match status" value="1"/>
</dbReference>
<proteinExistence type="predicted"/>
<keyword evidence="6" id="KW-1185">Reference proteome</keyword>
<evidence type="ECO:0000313" key="6">
    <source>
        <dbReference type="Proteomes" id="UP000532311"/>
    </source>
</evidence>
<feature type="compositionally biased region" description="Acidic residues" evidence="2">
    <location>
        <begin position="302"/>
        <end position="328"/>
    </location>
</feature>
<feature type="region of interest" description="Disordered" evidence="2">
    <location>
        <begin position="265"/>
        <end position="333"/>
    </location>
</feature>
<dbReference type="EMBL" id="JAAQPF010000577">
    <property type="protein sequence ID" value="KAF5699477.1"/>
    <property type="molecule type" value="Genomic_DNA"/>
</dbReference>
<evidence type="ECO:0008006" key="7">
    <source>
        <dbReference type="Google" id="ProtNLM"/>
    </source>
</evidence>
<feature type="compositionally biased region" description="Acidic residues" evidence="2">
    <location>
        <begin position="276"/>
        <end position="295"/>
    </location>
</feature>
<dbReference type="InterPro" id="IPR056693">
    <property type="entry name" value="DUF7791"/>
</dbReference>
<protein>
    <recommendedName>
        <fullName evidence="7">NACHT domain-containing protein</fullName>
    </recommendedName>
</protein>
<evidence type="ECO:0000313" key="5">
    <source>
        <dbReference type="EMBL" id="KAF5699477.1"/>
    </source>
</evidence>
<dbReference type="InterPro" id="IPR027417">
    <property type="entry name" value="P-loop_NTPase"/>
</dbReference>
<feature type="domain" description="DUF7791" evidence="4">
    <location>
        <begin position="619"/>
        <end position="750"/>
    </location>
</feature>
<dbReference type="SUPFAM" id="SSF52540">
    <property type="entry name" value="P-loop containing nucleoside triphosphate hydrolases"/>
    <property type="match status" value="1"/>
</dbReference>
<gene>
    <name evidence="5" type="ORF">FGLOB1_11357</name>
</gene>
<evidence type="ECO:0000259" key="4">
    <source>
        <dbReference type="Pfam" id="PF25053"/>
    </source>
</evidence>
<reference evidence="5 6" key="1">
    <citation type="submission" date="2020-05" db="EMBL/GenBank/DDBJ databases">
        <title>Identification and distribution of gene clusters putatively required for synthesis of sphingolipid metabolism inhibitors in phylogenetically diverse species of the filamentous fungus Fusarium.</title>
        <authorList>
            <person name="Kim H.-S."/>
            <person name="Busman M."/>
            <person name="Brown D.W."/>
            <person name="Divon H."/>
            <person name="Uhlig S."/>
            <person name="Proctor R.H."/>
        </authorList>
    </citation>
    <scope>NUCLEOTIDE SEQUENCE [LARGE SCALE GENOMIC DNA]</scope>
    <source>
        <strain evidence="5 6">NRRL 26131</strain>
    </source>
</reference>
<dbReference type="PANTHER" id="PTHR10039:SF5">
    <property type="entry name" value="NACHT DOMAIN-CONTAINING PROTEIN"/>
    <property type="match status" value="1"/>
</dbReference>
<comment type="caution">
    <text evidence="5">The sequence shown here is derived from an EMBL/GenBank/DDBJ whole genome shotgun (WGS) entry which is preliminary data.</text>
</comment>
<keyword evidence="1" id="KW-0677">Repeat</keyword>
<evidence type="ECO:0000256" key="1">
    <source>
        <dbReference type="ARBA" id="ARBA00022737"/>
    </source>
</evidence>
<organism evidence="5 6">
    <name type="scientific">Fusarium globosum</name>
    <dbReference type="NCBI Taxonomy" id="78864"/>
    <lineage>
        <taxon>Eukaryota</taxon>
        <taxon>Fungi</taxon>
        <taxon>Dikarya</taxon>
        <taxon>Ascomycota</taxon>
        <taxon>Pezizomycotina</taxon>
        <taxon>Sordariomycetes</taxon>
        <taxon>Hypocreomycetidae</taxon>
        <taxon>Hypocreales</taxon>
        <taxon>Nectriaceae</taxon>
        <taxon>Fusarium</taxon>
        <taxon>Fusarium fujikuroi species complex</taxon>
    </lineage>
</organism>
<dbReference type="Gene3D" id="3.40.50.300">
    <property type="entry name" value="P-loop containing nucleotide triphosphate hydrolases"/>
    <property type="match status" value="1"/>
</dbReference>
<evidence type="ECO:0000259" key="3">
    <source>
        <dbReference type="Pfam" id="PF24883"/>
    </source>
</evidence>
<dbReference type="Proteomes" id="UP000532311">
    <property type="component" value="Unassembled WGS sequence"/>
</dbReference>
<dbReference type="AlphaFoldDB" id="A0A8H6D1F3"/>
<dbReference type="InterPro" id="IPR056884">
    <property type="entry name" value="NPHP3-like_N"/>
</dbReference>
<dbReference type="PANTHER" id="PTHR10039">
    <property type="entry name" value="AMELOGENIN"/>
    <property type="match status" value="1"/>
</dbReference>
<name>A0A8H6D1F3_9HYPO</name>